<proteinExistence type="predicted"/>
<evidence type="ECO:0000313" key="5">
    <source>
        <dbReference type="EMBL" id="ADK70793.1"/>
    </source>
</evidence>
<feature type="region of interest" description="Disordered" evidence="4">
    <location>
        <begin position="191"/>
        <end position="232"/>
    </location>
</feature>
<reference evidence="9" key="9">
    <citation type="submission" date="2019-08" db="EMBL/GenBank/DDBJ databases">
        <title>Annotated Complete DNA Sequences of Six EEHV1A Genomes from Lethal HD Cases in Young Asian Elephants from India.</title>
        <authorList>
            <person name="Krishnankutty S.P."/>
            <person name="Zachariah A."/>
            <person name="Maheswari U."/>
            <person name="Heaggans S.Y."/>
            <person name="Muraleedharan M."/>
            <person name="Velayutham D."/>
            <person name="Santhosh S."/>
            <person name="Hayward G.S."/>
        </authorList>
    </citation>
    <scope>NUCLEOTIDE SEQUENCE</scope>
    <source>
        <strain evidence="10">IP165 Thirunelli2</strain>
        <strain evidence="9">IP43 Chellama Vandalur</strain>
    </source>
</reference>
<dbReference type="EMBL" id="HM568513">
    <property type="protein sequence ID" value="ADK70793.1"/>
    <property type="molecule type" value="Genomic_DNA"/>
</dbReference>
<dbReference type="EMBL" id="MN366291">
    <property type="protein sequence ID" value="QOE74714.1"/>
    <property type="molecule type" value="Genomic_DNA"/>
</dbReference>
<reference evidence="8" key="12">
    <citation type="journal article" name="PLoS ONE">
        <title>Extended genotypic evaluation and comparison of twenty-two cases of lethal EEHV1 hemorrhagic disease in wild and captive Asian elephants in India.</title>
        <authorList>
            <person name="Zachariah A."/>
            <person name="Sajesh P.K."/>
            <person name="Santhosh S."/>
            <person name="Bathrachalam C."/>
            <person name="Megha M."/>
            <person name="Pandiyan J."/>
            <person name="Jishnu M."/>
            <person name="Kobragade R.S."/>
            <person name="Long S.Y."/>
            <person name="Zong J.-C."/>
            <person name="Latimer E.M."/>
            <person name="Heaggans S.Y."/>
            <person name="Hayward G.S."/>
        </authorList>
    </citation>
    <scope>NUCLEOTIDE SEQUENCE</scope>
    <source>
        <strain evidence="11">IP164 Muthanga2</strain>
        <strain evidence="10">IP165 Thirunelli2</strain>
        <strain evidence="9">IP43 Chellama Vandalur</strain>
        <strain evidence="8">IP91 Thirunelli1</strain>
    </source>
</reference>
<dbReference type="EMBL" id="MN366293">
    <property type="protein sequence ID" value="QOE74950.1"/>
    <property type="molecule type" value="Genomic_DNA"/>
</dbReference>
<evidence type="ECO:0000313" key="6">
    <source>
        <dbReference type="EMBL" id="ADK70834.1"/>
    </source>
</evidence>
<dbReference type="EMBL" id="HM568525">
    <property type="protein sequence ID" value="ADK70834.1"/>
    <property type="molecule type" value="Genomic_DNA"/>
</dbReference>
<dbReference type="EMBL" id="MN366292">
    <property type="protein sequence ID" value="QOE74834.1"/>
    <property type="molecule type" value="Genomic_DNA"/>
</dbReference>
<evidence type="ECO:0000256" key="4">
    <source>
        <dbReference type="SAM" id="MobiDB-lite"/>
    </source>
</evidence>
<name>E2IKW7_ELHV1</name>
<reference evidence="8" key="3">
    <citation type="journal article" date="2013" name="J. Wildl. Dis.">
        <title>Fatal herpesvirus hemorrhagic disease in wild and orphan asian elephants in southern India.</title>
        <authorList>
            <person name="Zachariah A."/>
            <person name="Zong J.-C."/>
            <person name="Long S.Y."/>
            <person name="Latimer E.M."/>
            <person name="Heaggans S.Y."/>
            <person name="Richman L.K."/>
            <person name="Hayward G.S."/>
        </authorList>
    </citation>
    <scope>NUCLEOTIDE SEQUENCE</scope>
    <source>
        <strain evidence="11">IP164 Muthanga2</strain>
        <strain evidence="10">IP165 Thirunelli2</strain>
        <strain evidence="9">IP43 Chellama Vandalur</strain>
        <strain evidence="8">IP91 Thirunelli1</strain>
    </source>
</reference>
<gene>
    <name evidence="5" type="primary">U49</name>
</gene>
<dbReference type="GO" id="GO:0044196">
    <property type="term" value="C:host cell nucleolus"/>
    <property type="evidence" value="ECO:0007669"/>
    <property type="project" value="UniProtKB-SubCell"/>
</dbReference>
<reference evidence="12" key="11">
    <citation type="submission" date="2023-09" db="EMBL/GenBank/DDBJ databases">
        <title>Epidemiological, serological and virological analysis of an outbreak of Elephant endotheliotropic hemorrhagic disease in Switzerland.</title>
        <authorList>
            <person name="Ackermann M."/>
            <person name="Kubacki J."/>
            <person name="Hatt J.-M."/>
            <person name="Schetle N."/>
            <person name="Steinmetz H."/>
            <person name="Heaggans-Ebbesen S.Y."/>
            <person name="Hayward G.S."/>
        </authorList>
    </citation>
    <scope>NUCLEOTIDE SEQUENCE</scope>
    <source>
        <strain evidence="12">Umesh</strain>
    </source>
</reference>
<reference evidence="7" key="6">
    <citation type="journal article" date="2016" name="MSphere">
        <title>Comparison of the Gene Coding Contents and Other Unusual Features of the GC-Rich and AT-Rich Branch Probosciviruses.</title>
        <authorList>
            <person name="Ling P.D."/>
            <person name="Long S.Y."/>
            <person name="Zong J.C."/>
            <person name="Heaggans S.Y."/>
            <person name="Qin X."/>
            <person name="Hayward G.S."/>
        </authorList>
    </citation>
    <scope>NUCLEOTIDE SEQUENCE</scope>
    <source>
        <strain evidence="11">IP164 Muthanga2</strain>
        <strain evidence="10">IP165 Thirunelli2</strain>
        <strain evidence="9">IP43 Chellama Vandalur</strain>
        <strain evidence="7">Kimba NAP23</strain>
        <strain evidence="12">Umesh</strain>
    </source>
</reference>
<comment type="subcellular location">
    <subcellularLocation>
        <location evidence="1">Host nucleus</location>
        <location evidence="1">Host nucleolus</location>
    </subcellularLocation>
    <subcellularLocation>
        <location evidence="2">Virion</location>
    </subcellularLocation>
</comment>
<reference evidence="7 13" key="2">
    <citation type="journal article" date="2013" name="Genome Announc.">
        <title>Complete Genome Sequence of Elephant Endotheliotropic Herpesvirus 1A.</title>
        <authorList>
            <person name="Ling P.D."/>
            <person name="Reid J.G."/>
            <person name="Qin X."/>
            <person name="Muzny D.M."/>
            <person name="Gibbs R."/>
            <person name="Petrosino J."/>
            <person name="Peng R."/>
            <person name="Zong J.C."/>
            <person name="Heaggans S.Y."/>
            <person name="Hayward G.S."/>
        </authorList>
    </citation>
    <scope>NUCLEOTIDE SEQUENCE</scope>
    <source>
        <strain evidence="11">IP164 Muthanga2</strain>
        <strain evidence="10">IP165 Thirunelli2</strain>
        <strain evidence="9">IP43 Chellama Vandalur</strain>
        <strain evidence="8">IP91 Thirunelli1</strain>
        <strain evidence="7">Kimba NAP23</strain>
        <strain evidence="12">Umesh</strain>
    </source>
</reference>
<reference evidence="5" key="1">
    <citation type="submission" date="2011-11" db="EMBL/GenBank/DDBJ databases">
        <title>The Genomes of Seven Distinct Elephant Herpesviruses Associated with Hemorrhagic Disease are Highly Diverged from Both Cytomegaloviruses and Roseoloviruses and Form a New Proboscivirus Genus.</title>
        <authorList>
            <person name="Richman L.K."/>
            <person name="Zong J.-C."/>
            <person name="Latimer E."/>
            <person name="Heaggans S.Y."/>
            <person name="Montali R.J."/>
            <person name="Hayward G.S."/>
        </authorList>
    </citation>
    <scope>NUCLEOTIDE SEQUENCE</scope>
    <source>
        <strain evidence="5">North American #NAP11</strain>
        <strain evidence="6">North American #NAP18</strain>
    </source>
</reference>
<reference evidence="12" key="7">
    <citation type="journal article" date="2017" name="PLoS ONE">
        <title>Identification of shedders of elephant endotheliotropic herpesviruses among Asian elephants (Elephas maximus) in Switzerland.</title>
        <authorList>
            <person name="Ackermann M."/>
            <person name="Hatt J.M."/>
            <person name="Schetle N."/>
            <person name="Steinmetz H."/>
        </authorList>
    </citation>
    <scope>NUCLEOTIDE SEQUENCE</scope>
    <source>
        <strain evidence="12">Umesh</strain>
    </source>
</reference>
<reference evidence="8" key="5">
    <citation type="journal article" date="2016" name="MSphere">
        <title>Complete Genome Sequence of Elephant Endotheliotropic Herpesvirus 4, the First Example of a GC-Rich Branch Proboscivirus.</title>
        <authorList>
            <person name="Ling P.D."/>
            <person name="Long S.Y."/>
            <person name="Fuery A."/>
            <person name="Peng R.S."/>
            <person name="Heaggans S.Y."/>
            <person name="Qin X."/>
            <person name="Worley K.C."/>
            <person name="Dugan S."/>
            <person name="Hayward G.S."/>
        </authorList>
    </citation>
    <scope>NUCLEOTIDE SEQUENCE</scope>
    <source>
        <strain evidence="8">IP91 Thirunelli1</strain>
    </source>
</reference>
<evidence type="ECO:0000313" key="11">
    <source>
        <dbReference type="EMBL" id="QOE74950.1"/>
    </source>
</evidence>
<dbReference type="EMBL" id="MN366290">
    <property type="protein sequence ID" value="QOE74597.1"/>
    <property type="molecule type" value="Genomic_DNA"/>
</dbReference>
<evidence type="ECO:0000256" key="2">
    <source>
        <dbReference type="ARBA" id="ARBA00004328"/>
    </source>
</evidence>
<organism evidence="5">
    <name type="scientific">Elephant endotheliotropic herpesvirus 1A</name>
    <dbReference type="NCBI Taxonomy" id="759753"/>
    <lineage>
        <taxon>Viruses</taxon>
        <taxon>Duplodnaviria</taxon>
        <taxon>Heunggongvirae</taxon>
        <taxon>Peploviricota</taxon>
        <taxon>Herviviricetes</taxon>
        <taxon>Herpesvirales</taxon>
        <taxon>Orthoherpesviridae</taxon>
        <taxon>Betaherpesvirinae</taxon>
        <taxon>Proboscivirus</taxon>
        <taxon>Proboscivirus elephantidbeta1</taxon>
        <taxon>Elephantid herpesvirus 1</taxon>
    </lineage>
</organism>
<dbReference type="Pfam" id="PF01646">
    <property type="entry name" value="Herpes_UL24"/>
    <property type="match status" value="1"/>
</dbReference>
<dbReference type="EMBL" id="KC618527">
    <property type="protein sequence ID" value="AGG16088.1"/>
    <property type="molecule type" value="Genomic_DNA"/>
</dbReference>
<dbReference type="Proteomes" id="UP000157603">
    <property type="component" value="Segment"/>
</dbReference>
<reference evidence="11" key="10">
    <citation type="submission" date="2019-08" db="EMBL/GenBank/DDBJ databases">
        <title>Annotated Complete DNA Sequences of Six EEHV1A Genomes from Lethal HD Cases in Young Asian Elephants in India.</title>
        <authorList>
            <person name="Krishnankutty S.P."/>
            <person name="Zachariah A."/>
            <person name="Maheswari U."/>
            <person name="Heaggans S.Y."/>
            <person name="Muraleedharan M."/>
            <person name="Velayutham D."/>
            <person name="Santhosh S."/>
            <person name="Hayward G.S."/>
        </authorList>
    </citation>
    <scope>NUCLEOTIDE SEQUENCE</scope>
    <source>
        <strain evidence="11">IP164 Muthanga2</strain>
    </source>
</reference>
<evidence type="ECO:0000313" key="10">
    <source>
        <dbReference type="EMBL" id="QOE74834.1"/>
    </source>
</evidence>
<dbReference type="EMBL" id="OR543011">
    <property type="protein sequence ID" value="WNZ34547.1"/>
    <property type="molecule type" value="Genomic_DNA"/>
</dbReference>
<sequence>MPVNFVAARKKRDGVNTHIELQKAIYKSRSFTEINNILDGILPDAHRETPFATYFEANLGCRRPDCMIVFDDLPKQIITCVLVEFKTTSRTAFDKRKKDAVQQYQLHQGEEQVRDAVKILSSITGRGCNLRVWGFLLFYQQSTLRVLHKTIPECAVTLTDRWAFSALLKKSKNESFHAFLQKSCTASTTGPQKELFGIHKPENSEVETVGATKPTRKGAEKSRLSRRSRKSN</sequence>
<evidence type="ECO:0000313" key="7">
    <source>
        <dbReference type="EMBL" id="AGG16088.1"/>
    </source>
</evidence>
<keyword evidence="3" id="KW-0426">Late protein</keyword>
<evidence type="ECO:0000313" key="13">
    <source>
        <dbReference type="Proteomes" id="UP000157603"/>
    </source>
</evidence>
<protein>
    <submittedName>
        <fullName evidence="5 7">Protein U49</fullName>
    </submittedName>
</protein>
<accession>E2IKW7</accession>
<evidence type="ECO:0000313" key="9">
    <source>
        <dbReference type="EMBL" id="QOE74714.1"/>
    </source>
</evidence>
<evidence type="ECO:0000313" key="12">
    <source>
        <dbReference type="EMBL" id="WNZ34547.1"/>
    </source>
</evidence>
<dbReference type="InterPro" id="IPR002580">
    <property type="entry name" value="Herpes_UL24"/>
</dbReference>
<evidence type="ECO:0000313" key="8">
    <source>
        <dbReference type="EMBL" id="QOE74597.1"/>
    </source>
</evidence>
<reference evidence="7" key="4">
    <citation type="submission" date="2013-02" db="EMBL/GenBank/DDBJ databases">
        <authorList>
            <person name="Zong J.-C."/>
            <person name="Heaggans S.Y."/>
            <person name="Hayward G.S."/>
        </authorList>
    </citation>
    <scope>NUCLEOTIDE SEQUENCE</scope>
    <source>
        <strain evidence="7">Kimba NAP23</strain>
    </source>
</reference>
<evidence type="ECO:0000256" key="1">
    <source>
        <dbReference type="ARBA" id="ARBA00004307"/>
    </source>
</evidence>
<evidence type="ECO:0000256" key="3">
    <source>
        <dbReference type="ARBA" id="ARBA00022921"/>
    </source>
</evidence>
<reference evidence="8" key="8">
    <citation type="submission" date="2019-08" db="EMBL/GenBank/DDBJ databases">
        <title>Annotated Complete DNA Sequences of Six EEHV1A Genomes from Lethal HD cases in Young Asian Elephants from India.</title>
        <authorList>
            <person name="Krishnankutty S.P."/>
            <person name="Zachariah A."/>
            <person name="Maheswari U."/>
            <person name="Heaggans S.Y."/>
            <person name="Muraleedharan M."/>
            <person name="Velayutham D."/>
            <person name="Santhosh S."/>
            <person name="Hayward G.S."/>
        </authorList>
    </citation>
    <scope>NUCLEOTIDE SEQUENCE</scope>
    <source>
        <strain evidence="8">IP91 Thirunelli1</strain>
    </source>
</reference>